<dbReference type="SUPFAM" id="SSF55681">
    <property type="entry name" value="Class II aaRS and biotin synthetases"/>
    <property type="match status" value="1"/>
</dbReference>
<evidence type="ECO:0000256" key="1">
    <source>
        <dbReference type="ARBA" id="ARBA00008226"/>
    </source>
</evidence>
<dbReference type="InterPro" id="IPR018163">
    <property type="entry name" value="Thr/Ala-tRNA-synth_IIc_edit"/>
</dbReference>
<sequence>MISVTLPNASQFRYETSISISEVIKDIGLDINTAVVAYISDKNGASKYVDLNFLISENISLKVITIHDTEALEVIRHSTAHLLAYAVKELFPDSRIAIGPVIDNGFYYDISCKHHITLEDLVVIEQKMHELSLKNEPIIREYYSRDNAVELFKTLGEDYKVEIISQIPKDENLTLYREGKFVDLCRGPHVPSNGFLKHFKLLKVSGAYWRGDSKNEMLQRIYGTAWLTKQQQDDYLNMLQEAEKRDHRRISKELDLFHIQEEAPGLVFWHPKGWVIWQEIEKYMRSIYLGNGYKEIKSPQILDISLWKKTGHLDNYSENMFLTHSENKDYALKPMNCPGHIQVFNSSLRSYKDLPIRYGEFGQCHRNEYSGSLHGLMRLRGFTQDDGHIFCTEKDLQNECVDFTKLLQKVYNDFGFKDIVYKVSTRPKKRIGDDNIWDLAEKALMNSLSELGCDFDINPGDGAFYGPKIEYMLKDAIGRNWQCGTIQVDFFMPDRLNAEYVDSCDKRRVPVMLHRAILGSIERFIGVLIEHHAGSLPTWLSPVQVVVCCISEQSEEYAKFVMNDLKNKGFRAVVDLRNEKINRKIREHSLQKIPYVLVVGEKEKNNVTVSVRKLGSNYSILMKNDDFVKQLKNEIKLHNNLSI</sequence>
<evidence type="ECO:0000259" key="14">
    <source>
        <dbReference type="PROSITE" id="PS50862"/>
    </source>
</evidence>
<dbReference type="InterPro" id="IPR012947">
    <property type="entry name" value="tRNA_SAD"/>
</dbReference>
<dbReference type="SMART" id="SM00863">
    <property type="entry name" value="tRNA_SAD"/>
    <property type="match status" value="1"/>
</dbReference>
<gene>
    <name evidence="13" type="primary">thrS</name>
    <name evidence="15" type="ORF">CDEE_0469</name>
</gene>
<keyword evidence="11 13" id="KW-0030">Aminoacyl-tRNA synthetase</keyword>
<dbReference type="InterPro" id="IPR002314">
    <property type="entry name" value="aa-tRNA-synt_IIb"/>
</dbReference>
<dbReference type="Pfam" id="PF07973">
    <property type="entry name" value="tRNA_SAD"/>
    <property type="match status" value="1"/>
</dbReference>
<dbReference type="SUPFAM" id="SSF55186">
    <property type="entry name" value="ThrRS/AlaRS common domain"/>
    <property type="match status" value="1"/>
</dbReference>
<dbReference type="GO" id="GO:0004829">
    <property type="term" value="F:threonine-tRNA ligase activity"/>
    <property type="evidence" value="ECO:0007669"/>
    <property type="project" value="UniProtKB-UniRule"/>
</dbReference>
<keyword evidence="16" id="KW-1185">Reference proteome</keyword>
<dbReference type="InterPro" id="IPR047246">
    <property type="entry name" value="ThrRS_anticodon"/>
</dbReference>
<dbReference type="FunFam" id="3.40.50.800:FF:000001">
    <property type="entry name" value="Threonine--tRNA ligase"/>
    <property type="match status" value="1"/>
</dbReference>
<comment type="subcellular location">
    <subcellularLocation>
        <location evidence="13">Cytoplasm</location>
    </subcellularLocation>
</comment>
<dbReference type="PANTHER" id="PTHR11451:SF44">
    <property type="entry name" value="THREONINE--TRNA LIGASE, CHLOROPLASTIC_MITOCHONDRIAL 2"/>
    <property type="match status" value="1"/>
</dbReference>
<dbReference type="PANTHER" id="PTHR11451">
    <property type="entry name" value="THREONINE-TRNA LIGASE"/>
    <property type="match status" value="1"/>
</dbReference>
<dbReference type="Gene3D" id="3.40.50.800">
    <property type="entry name" value="Anticodon-binding domain"/>
    <property type="match status" value="1"/>
</dbReference>
<evidence type="ECO:0000256" key="12">
    <source>
        <dbReference type="ARBA" id="ARBA00049515"/>
    </source>
</evidence>
<dbReference type="eggNOG" id="COG0441">
    <property type="taxonomic scope" value="Bacteria"/>
</dbReference>
<dbReference type="InterPro" id="IPR033728">
    <property type="entry name" value="ThrRS_core"/>
</dbReference>
<comment type="subunit">
    <text evidence="13">Homodimer.</text>
</comment>
<dbReference type="SUPFAM" id="SSF52954">
    <property type="entry name" value="Class II aaRS ABD-related"/>
    <property type="match status" value="1"/>
</dbReference>
<dbReference type="KEGG" id="kct:CDEE_0469"/>
<dbReference type="AlphaFoldDB" id="M1M5T7"/>
<dbReference type="Gene3D" id="3.30.980.10">
    <property type="entry name" value="Threonyl-trna Synthetase, Chain A, domain 2"/>
    <property type="match status" value="1"/>
</dbReference>
<dbReference type="EMBL" id="CP003804">
    <property type="protein sequence ID" value="AGF47515.1"/>
    <property type="molecule type" value="Genomic_DNA"/>
</dbReference>
<keyword evidence="10 13" id="KW-0648">Protein biosynthesis</keyword>
<dbReference type="Pfam" id="PF03129">
    <property type="entry name" value="HGTP_anticodon"/>
    <property type="match status" value="1"/>
</dbReference>
<evidence type="ECO:0000256" key="7">
    <source>
        <dbReference type="ARBA" id="ARBA00022833"/>
    </source>
</evidence>
<dbReference type="InterPro" id="IPR006195">
    <property type="entry name" value="aa-tRNA-synth_II"/>
</dbReference>
<dbReference type="Gene3D" id="3.30.930.10">
    <property type="entry name" value="Bira Bifunctional Protein, Domain 2"/>
    <property type="match status" value="1"/>
</dbReference>
<dbReference type="HOGENOM" id="CLU_008554_0_1_4"/>
<reference evidence="15 16" key="1">
    <citation type="journal article" date="2013" name="Genome Biol. Evol.">
        <title>Genome evolution and phylogenomic analysis of candidatus kinetoplastibacterium, the betaproteobacterial endosymbionts of strigomonas and angomonas.</title>
        <authorList>
            <person name="Alves J.M."/>
            <person name="Serrano M.G."/>
            <person name="Maia da Silva F."/>
            <person name="Voegtly L.J."/>
            <person name="Matveyev A.V."/>
            <person name="Teixeira M.M."/>
            <person name="Camargo E.P."/>
            <person name="Buck G.A."/>
        </authorList>
    </citation>
    <scope>NUCLEOTIDE SEQUENCE [LARGE SCALE GENOMIC DNA]</scope>
    <source>
        <strain evidence="15 16">TCC036E</strain>
    </source>
</reference>
<keyword evidence="3 13" id="KW-0820">tRNA-binding</keyword>
<evidence type="ECO:0000313" key="15">
    <source>
        <dbReference type="EMBL" id="AGF47515.1"/>
    </source>
</evidence>
<dbReference type="GO" id="GO:0005737">
    <property type="term" value="C:cytoplasm"/>
    <property type="evidence" value="ECO:0007669"/>
    <property type="project" value="UniProtKB-SubCell"/>
</dbReference>
<evidence type="ECO:0000256" key="4">
    <source>
        <dbReference type="ARBA" id="ARBA00022598"/>
    </source>
</evidence>
<evidence type="ECO:0000256" key="9">
    <source>
        <dbReference type="ARBA" id="ARBA00022884"/>
    </source>
</evidence>
<organism evidence="15 16">
    <name type="scientific">Candidatus Kinetoplastidibacterium crithidiae TCC036E</name>
    <dbReference type="NCBI Taxonomy" id="1208918"/>
    <lineage>
        <taxon>Bacteria</taxon>
        <taxon>Pseudomonadati</taxon>
        <taxon>Pseudomonadota</taxon>
        <taxon>Betaproteobacteria</taxon>
        <taxon>Candidatus Kinetoplastidibacterium</taxon>
    </lineage>
</organism>
<dbReference type="PRINTS" id="PR01047">
    <property type="entry name" value="TRNASYNTHTHR"/>
</dbReference>
<keyword evidence="6 13" id="KW-0547">Nucleotide-binding</keyword>
<dbReference type="InterPro" id="IPR002320">
    <property type="entry name" value="Thr-tRNA-ligase_IIa"/>
</dbReference>
<keyword evidence="7 13" id="KW-0862">Zinc</keyword>
<dbReference type="HAMAP" id="MF_00184">
    <property type="entry name" value="Thr_tRNA_synth"/>
    <property type="match status" value="1"/>
</dbReference>
<dbReference type="InterPro" id="IPR012675">
    <property type="entry name" value="Beta-grasp_dom_sf"/>
</dbReference>
<feature type="region of interest" description="Catalytic" evidence="13">
    <location>
        <begin position="246"/>
        <end position="537"/>
    </location>
</feature>
<dbReference type="EC" id="6.1.1.3" evidence="13"/>
<dbReference type="CDD" id="cd00860">
    <property type="entry name" value="ThrRS_anticodon"/>
    <property type="match status" value="1"/>
</dbReference>
<dbReference type="FunFam" id="3.30.930.10:FF:000002">
    <property type="entry name" value="Threonine--tRNA ligase"/>
    <property type="match status" value="1"/>
</dbReference>
<accession>M1M5T7</accession>
<dbReference type="STRING" id="1208918.CDEE_0469"/>
<evidence type="ECO:0000256" key="13">
    <source>
        <dbReference type="HAMAP-Rule" id="MF_00184"/>
    </source>
</evidence>
<dbReference type="Proteomes" id="UP000011686">
    <property type="component" value="Chromosome"/>
</dbReference>
<keyword evidence="9 13" id="KW-0694">RNA-binding</keyword>
<keyword evidence="4 13" id="KW-0436">Ligase</keyword>
<evidence type="ECO:0000256" key="6">
    <source>
        <dbReference type="ARBA" id="ARBA00022741"/>
    </source>
</evidence>
<evidence type="ECO:0000313" key="16">
    <source>
        <dbReference type="Proteomes" id="UP000011686"/>
    </source>
</evidence>
<dbReference type="Pfam" id="PF00587">
    <property type="entry name" value="tRNA-synt_2b"/>
    <property type="match status" value="1"/>
</dbReference>
<dbReference type="GO" id="GO:0046872">
    <property type="term" value="F:metal ion binding"/>
    <property type="evidence" value="ECO:0007669"/>
    <property type="project" value="UniProtKB-KW"/>
</dbReference>
<dbReference type="InterPro" id="IPR045864">
    <property type="entry name" value="aa-tRNA-synth_II/BPL/LPL"/>
</dbReference>
<evidence type="ECO:0000256" key="3">
    <source>
        <dbReference type="ARBA" id="ARBA00022555"/>
    </source>
</evidence>
<keyword evidence="8 13" id="KW-0067">ATP-binding</keyword>
<dbReference type="FunFam" id="3.30.54.20:FF:000002">
    <property type="entry name" value="Threonine--tRNA ligase"/>
    <property type="match status" value="1"/>
</dbReference>
<protein>
    <recommendedName>
        <fullName evidence="13">Threonine--tRNA ligase</fullName>
        <ecNumber evidence="13">6.1.1.3</ecNumber>
    </recommendedName>
    <alternativeName>
        <fullName evidence="13">Threonyl-tRNA synthetase</fullName>
        <shortName evidence="13">ThrRS</shortName>
    </alternativeName>
</protein>
<name>M1M5T7_9PROT</name>
<dbReference type="FunFam" id="3.30.980.10:FF:000005">
    <property type="entry name" value="Threonyl-tRNA synthetase, mitochondrial"/>
    <property type="match status" value="1"/>
</dbReference>
<keyword evidence="5 13" id="KW-0479">Metal-binding</keyword>
<dbReference type="RefSeq" id="WP_015238652.1">
    <property type="nucleotide sequence ID" value="NC_020283.1"/>
</dbReference>
<dbReference type="InterPro" id="IPR004154">
    <property type="entry name" value="Anticodon-bd"/>
</dbReference>
<dbReference type="GO" id="GO:0000049">
    <property type="term" value="F:tRNA binding"/>
    <property type="evidence" value="ECO:0007669"/>
    <property type="project" value="UniProtKB-KW"/>
</dbReference>
<comment type="cofactor">
    <cofactor evidence="13">
        <name>Zn(2+)</name>
        <dbReference type="ChEBI" id="CHEBI:29105"/>
    </cofactor>
    <text evidence="13">Binds 1 zinc ion per subunit.</text>
</comment>
<feature type="domain" description="Aminoacyl-transfer RNA synthetases class-II family profile" evidence="14">
    <location>
        <begin position="234"/>
        <end position="537"/>
    </location>
</feature>
<evidence type="ECO:0000256" key="8">
    <source>
        <dbReference type="ARBA" id="ARBA00022840"/>
    </source>
</evidence>
<dbReference type="Gene3D" id="3.10.20.30">
    <property type="match status" value="1"/>
</dbReference>
<feature type="binding site" evidence="13">
    <location>
        <position position="337"/>
    </location>
    <ligand>
        <name>Zn(2+)</name>
        <dbReference type="ChEBI" id="CHEBI:29105"/>
        <note>catalytic</note>
    </ligand>
</feature>
<proteinExistence type="inferred from homology"/>
<dbReference type="InterPro" id="IPR036621">
    <property type="entry name" value="Anticodon-bd_dom_sf"/>
</dbReference>
<evidence type="ECO:0000256" key="11">
    <source>
        <dbReference type="ARBA" id="ARBA00023146"/>
    </source>
</evidence>
<dbReference type="NCBIfam" id="TIGR00418">
    <property type="entry name" value="thrS"/>
    <property type="match status" value="1"/>
</dbReference>
<dbReference type="PROSITE" id="PS50862">
    <property type="entry name" value="AA_TRNA_LIGASE_II"/>
    <property type="match status" value="1"/>
</dbReference>
<dbReference type="CDD" id="cd00771">
    <property type="entry name" value="ThrRS_core"/>
    <property type="match status" value="1"/>
</dbReference>
<dbReference type="PATRIC" id="fig|1208918.3.peg.212"/>
<evidence type="ECO:0000256" key="2">
    <source>
        <dbReference type="ARBA" id="ARBA00022490"/>
    </source>
</evidence>
<comment type="similarity">
    <text evidence="1 13">Belongs to the class-II aminoacyl-tRNA synthetase family.</text>
</comment>
<feature type="binding site" evidence="13">
    <location>
        <position position="514"/>
    </location>
    <ligand>
        <name>Zn(2+)</name>
        <dbReference type="ChEBI" id="CHEBI:29105"/>
        <note>catalytic</note>
    </ligand>
</feature>
<evidence type="ECO:0000256" key="10">
    <source>
        <dbReference type="ARBA" id="ARBA00022917"/>
    </source>
</evidence>
<dbReference type="GO" id="GO:0006435">
    <property type="term" value="P:threonyl-tRNA aminoacylation"/>
    <property type="evidence" value="ECO:0007669"/>
    <property type="project" value="UniProtKB-UniRule"/>
</dbReference>
<dbReference type="Gene3D" id="3.30.54.20">
    <property type="match status" value="1"/>
</dbReference>
<keyword evidence="2 13" id="KW-0963">Cytoplasm</keyword>
<dbReference type="GO" id="GO:0005524">
    <property type="term" value="F:ATP binding"/>
    <property type="evidence" value="ECO:0007669"/>
    <property type="project" value="UniProtKB-UniRule"/>
</dbReference>
<evidence type="ECO:0000256" key="5">
    <source>
        <dbReference type="ARBA" id="ARBA00022723"/>
    </source>
</evidence>
<comment type="catalytic activity">
    <reaction evidence="12 13">
        <text>tRNA(Thr) + L-threonine + ATP = L-threonyl-tRNA(Thr) + AMP + diphosphate + H(+)</text>
        <dbReference type="Rhea" id="RHEA:24624"/>
        <dbReference type="Rhea" id="RHEA-COMP:9670"/>
        <dbReference type="Rhea" id="RHEA-COMP:9704"/>
        <dbReference type="ChEBI" id="CHEBI:15378"/>
        <dbReference type="ChEBI" id="CHEBI:30616"/>
        <dbReference type="ChEBI" id="CHEBI:33019"/>
        <dbReference type="ChEBI" id="CHEBI:57926"/>
        <dbReference type="ChEBI" id="CHEBI:78442"/>
        <dbReference type="ChEBI" id="CHEBI:78534"/>
        <dbReference type="ChEBI" id="CHEBI:456215"/>
        <dbReference type="EC" id="6.1.1.3"/>
    </reaction>
</comment>
<feature type="binding site" evidence="13">
    <location>
        <position position="388"/>
    </location>
    <ligand>
        <name>Zn(2+)</name>
        <dbReference type="ChEBI" id="CHEBI:29105"/>
        <note>catalytic</note>
    </ligand>
</feature>